<protein>
    <submittedName>
        <fullName evidence="1">Uncharacterized protein</fullName>
    </submittedName>
</protein>
<reference evidence="1" key="1">
    <citation type="submission" date="2021-02" db="EMBL/GenBank/DDBJ databases">
        <authorList>
            <person name="Nowell W R."/>
        </authorList>
    </citation>
    <scope>NUCLEOTIDE SEQUENCE</scope>
    <source>
        <strain evidence="1">Ploen Becks lab</strain>
    </source>
</reference>
<dbReference type="GO" id="GO:0005615">
    <property type="term" value="C:extracellular space"/>
    <property type="evidence" value="ECO:0007669"/>
    <property type="project" value="TreeGrafter"/>
</dbReference>
<dbReference type="Proteomes" id="UP000663879">
    <property type="component" value="Unassembled WGS sequence"/>
</dbReference>
<evidence type="ECO:0000313" key="2">
    <source>
        <dbReference type="Proteomes" id="UP000663879"/>
    </source>
</evidence>
<dbReference type="InterPro" id="IPR004245">
    <property type="entry name" value="DUF229"/>
</dbReference>
<comment type="caution">
    <text evidence="1">The sequence shown here is derived from an EMBL/GenBank/DDBJ whole genome shotgun (WGS) entry which is preliminary data.</text>
</comment>
<dbReference type="OrthoDB" id="413313at2759"/>
<dbReference type="PANTHER" id="PTHR10974:SF1">
    <property type="entry name" value="FI08016P-RELATED"/>
    <property type="match status" value="1"/>
</dbReference>
<gene>
    <name evidence="1" type="ORF">OXX778_LOCUS10859</name>
</gene>
<keyword evidence="2" id="KW-1185">Reference proteome</keyword>
<sequence>MGLNFYLIIKNYQTDCMAAYEIDLDKIFKTNRNVSSHPTCPEEWITIDETGKIIFKDKFKIVNCSYSNVLRIDDFEYTLTEFKSITNGSYLDTNKEFFHISCNSKTDKFYTGFAKVFSKNETTQQSDKINVLVFLMDSLSREDWFYNLPKSMEYLVKTLGANIFHRYNTVGDGTTESLTPLLTSKKVNELPNVYRGQAKASFVDEVFPFIWNDFKKELGYKTMYAEDMAFIGTFNMRFKGMKNQPADHYPR</sequence>
<dbReference type="Pfam" id="PF02995">
    <property type="entry name" value="DUF229"/>
    <property type="match status" value="1"/>
</dbReference>
<dbReference type="PANTHER" id="PTHR10974">
    <property type="entry name" value="FI08016P-RELATED"/>
    <property type="match status" value="1"/>
</dbReference>
<accession>A0A813YUQ1</accession>
<organism evidence="1 2">
    <name type="scientific">Brachionus calyciflorus</name>
    <dbReference type="NCBI Taxonomy" id="104777"/>
    <lineage>
        <taxon>Eukaryota</taxon>
        <taxon>Metazoa</taxon>
        <taxon>Spiralia</taxon>
        <taxon>Gnathifera</taxon>
        <taxon>Rotifera</taxon>
        <taxon>Eurotatoria</taxon>
        <taxon>Monogononta</taxon>
        <taxon>Pseudotrocha</taxon>
        <taxon>Ploima</taxon>
        <taxon>Brachionidae</taxon>
        <taxon>Brachionus</taxon>
    </lineage>
</organism>
<name>A0A813YUQ1_9BILA</name>
<dbReference type="AlphaFoldDB" id="A0A813YUQ1"/>
<evidence type="ECO:0000313" key="1">
    <source>
        <dbReference type="EMBL" id="CAF0890004.1"/>
    </source>
</evidence>
<dbReference type="EMBL" id="CAJNOC010001772">
    <property type="protein sequence ID" value="CAF0890004.1"/>
    <property type="molecule type" value="Genomic_DNA"/>
</dbReference>
<proteinExistence type="predicted"/>